<dbReference type="Proteomes" id="UP000054845">
    <property type="component" value="Unassembled WGS sequence"/>
</dbReference>
<dbReference type="Gene3D" id="3.30.60.90">
    <property type="match status" value="2"/>
</dbReference>
<name>A0A0P1BJ99_9BASI</name>
<dbReference type="InterPro" id="IPR043145">
    <property type="entry name" value="Znf_ZZ_sf"/>
</dbReference>
<evidence type="ECO:0000313" key="7">
    <source>
        <dbReference type="Proteomes" id="UP000054845"/>
    </source>
</evidence>
<evidence type="ECO:0000256" key="2">
    <source>
        <dbReference type="ARBA" id="ARBA00022771"/>
    </source>
</evidence>
<keyword evidence="1" id="KW-0479">Metal-binding</keyword>
<dbReference type="CDD" id="cd02249">
    <property type="entry name" value="ZZ"/>
    <property type="match status" value="1"/>
</dbReference>
<feature type="domain" description="ZZ-type" evidence="5">
    <location>
        <begin position="348"/>
        <end position="406"/>
    </location>
</feature>
<dbReference type="PROSITE" id="PS50135">
    <property type="entry name" value="ZF_ZZ_2"/>
    <property type="match status" value="2"/>
</dbReference>
<evidence type="ECO:0000256" key="3">
    <source>
        <dbReference type="ARBA" id="ARBA00022833"/>
    </source>
</evidence>
<accession>A0A0P1BJ99</accession>
<dbReference type="PANTHER" id="PTHR15090">
    <property type="entry name" value="SEQUESTOSOME 1-RELATED"/>
    <property type="match status" value="1"/>
</dbReference>
<keyword evidence="7" id="KW-1185">Reference proteome</keyword>
<dbReference type="SMART" id="SM00291">
    <property type="entry name" value="ZnF_ZZ"/>
    <property type="match status" value="2"/>
</dbReference>
<dbReference type="PROSITE" id="PS01357">
    <property type="entry name" value="ZF_ZZ_1"/>
    <property type="match status" value="1"/>
</dbReference>
<dbReference type="STRING" id="401625.A0A0P1BJ99"/>
<evidence type="ECO:0000259" key="5">
    <source>
        <dbReference type="PROSITE" id="PS50135"/>
    </source>
</evidence>
<protein>
    <submittedName>
        <fullName evidence="6">NEJIRE</fullName>
    </submittedName>
</protein>
<feature type="domain" description="ZZ-type" evidence="5">
    <location>
        <begin position="282"/>
        <end position="331"/>
    </location>
</feature>
<dbReference type="AlphaFoldDB" id="A0A0P1BJ99"/>
<reference evidence="6 7" key="1">
    <citation type="submission" date="2014-09" db="EMBL/GenBank/DDBJ databases">
        <authorList>
            <person name="Magalhaes I.L.F."/>
            <person name="Oliveira U."/>
            <person name="Santos F.R."/>
            <person name="Vidigal T.H.D.A."/>
            <person name="Brescovit A.D."/>
            <person name="Santos A.J."/>
        </authorList>
    </citation>
    <scope>NUCLEOTIDE SEQUENCE [LARGE SCALE GENOMIC DNA]</scope>
</reference>
<dbReference type="InterPro" id="IPR052260">
    <property type="entry name" value="Autophagy_Rcpt_SigReg"/>
</dbReference>
<evidence type="ECO:0000256" key="1">
    <source>
        <dbReference type="ARBA" id="ARBA00022723"/>
    </source>
</evidence>
<proteinExistence type="predicted"/>
<evidence type="ECO:0000313" key="6">
    <source>
        <dbReference type="EMBL" id="CEH15999.1"/>
    </source>
</evidence>
<dbReference type="CDD" id="cd02340">
    <property type="entry name" value="ZZ_NBR1_like"/>
    <property type="match status" value="1"/>
</dbReference>
<dbReference type="GO" id="GO:0008270">
    <property type="term" value="F:zinc ion binding"/>
    <property type="evidence" value="ECO:0007669"/>
    <property type="project" value="UniProtKB-KW"/>
</dbReference>
<dbReference type="InterPro" id="IPR000433">
    <property type="entry name" value="Znf_ZZ"/>
</dbReference>
<organism evidence="6 7">
    <name type="scientific">Ceraceosorus bombacis</name>
    <dbReference type="NCBI Taxonomy" id="401625"/>
    <lineage>
        <taxon>Eukaryota</taxon>
        <taxon>Fungi</taxon>
        <taxon>Dikarya</taxon>
        <taxon>Basidiomycota</taxon>
        <taxon>Ustilaginomycotina</taxon>
        <taxon>Exobasidiomycetes</taxon>
        <taxon>Ceraceosorales</taxon>
        <taxon>Ceraceosoraceae</taxon>
        <taxon>Ceraceosorus</taxon>
    </lineage>
</organism>
<dbReference type="Pfam" id="PF00569">
    <property type="entry name" value="ZZ"/>
    <property type="match status" value="1"/>
</dbReference>
<sequence length="406" mass="44658">MGKVAGWVPLSGEWKSKYRARILEYSNDHLLEKELRFRKEIQQVALSAALQGHRSEFKVETLLKEIYRRGLQPRKQTGKDVLETAGWAALSIALSSSLDALSTQFFSDSATHSVTQAAGNGATSVMMGQESVAGATADTWHQVAAHPGSLIAEALYTGGSKALPVAFEELAWLASTNSSRIMATAGAGTALLAASAAIKPHSWWTSVKPAHPHTDVGQASAVSEFSVTAWCTRCRNSFEYTPSTCSDAHLIAALREAHDERKVERKMQKETQAQAHDLQAMHLGRFCDSCLGCICGTRYSCDTCPDFDLCEACYTGIRHPHDFISYRPASDVQADELCHTEWKLSLTEHEAYCDCCGEDILGIRLQCVDCKRVDRIFDLCDQCFSEPPLDFSHPKDHAFATVRFAS</sequence>
<dbReference type="EMBL" id="CCYA01000273">
    <property type="protein sequence ID" value="CEH15999.1"/>
    <property type="molecule type" value="Genomic_DNA"/>
</dbReference>
<evidence type="ECO:0000256" key="4">
    <source>
        <dbReference type="PROSITE-ProRule" id="PRU00228"/>
    </source>
</evidence>
<dbReference type="OrthoDB" id="661148at2759"/>
<keyword evidence="2 4" id="KW-0863">Zinc-finger</keyword>
<dbReference type="SUPFAM" id="SSF57850">
    <property type="entry name" value="RING/U-box"/>
    <property type="match status" value="2"/>
</dbReference>
<keyword evidence="3" id="KW-0862">Zinc</keyword>